<keyword evidence="1" id="KW-0472">Membrane</keyword>
<proteinExistence type="predicted"/>
<feature type="transmembrane region" description="Helical" evidence="1">
    <location>
        <begin position="45"/>
        <end position="62"/>
    </location>
</feature>
<dbReference type="RefSeq" id="WP_209459416.1">
    <property type="nucleotide sequence ID" value="NZ_JAGGKC010000012.1"/>
</dbReference>
<comment type="caution">
    <text evidence="2">The sequence shown here is derived from an EMBL/GenBank/DDBJ whole genome shotgun (WGS) entry which is preliminary data.</text>
</comment>
<gene>
    <name evidence="2" type="ORF">J2Z34_001697</name>
</gene>
<keyword evidence="1" id="KW-0812">Transmembrane</keyword>
<organism evidence="2 3">
    <name type="scientific">Youngiibacter multivorans</name>
    <dbReference type="NCBI Taxonomy" id="937251"/>
    <lineage>
        <taxon>Bacteria</taxon>
        <taxon>Bacillati</taxon>
        <taxon>Bacillota</taxon>
        <taxon>Clostridia</taxon>
        <taxon>Eubacteriales</taxon>
        <taxon>Clostridiaceae</taxon>
        <taxon>Youngiibacter</taxon>
    </lineage>
</organism>
<sequence>MIGIVKNNRVLFGLITFVFLLSTAAMIFDLEIKLGNIFNFSRENFGINLPVFLAMIALATITDRNLNKRRRK</sequence>
<evidence type="ECO:0000313" key="3">
    <source>
        <dbReference type="Proteomes" id="UP001519271"/>
    </source>
</evidence>
<protein>
    <submittedName>
        <fullName evidence="2">Uncharacterized protein</fullName>
    </submittedName>
</protein>
<keyword evidence="3" id="KW-1185">Reference proteome</keyword>
<accession>A0ABS4G3T7</accession>
<keyword evidence="1" id="KW-1133">Transmembrane helix</keyword>
<dbReference type="EMBL" id="JAGGKC010000012">
    <property type="protein sequence ID" value="MBP1919209.1"/>
    <property type="molecule type" value="Genomic_DNA"/>
</dbReference>
<name>A0ABS4G3T7_9CLOT</name>
<evidence type="ECO:0000256" key="1">
    <source>
        <dbReference type="SAM" id="Phobius"/>
    </source>
</evidence>
<reference evidence="2 3" key="1">
    <citation type="submission" date="2021-03" db="EMBL/GenBank/DDBJ databases">
        <title>Genomic Encyclopedia of Type Strains, Phase IV (KMG-IV): sequencing the most valuable type-strain genomes for metagenomic binning, comparative biology and taxonomic classification.</title>
        <authorList>
            <person name="Goeker M."/>
        </authorList>
    </citation>
    <scope>NUCLEOTIDE SEQUENCE [LARGE SCALE GENOMIC DNA]</scope>
    <source>
        <strain evidence="2 3">DSM 6139</strain>
    </source>
</reference>
<dbReference type="Proteomes" id="UP001519271">
    <property type="component" value="Unassembled WGS sequence"/>
</dbReference>
<evidence type="ECO:0000313" key="2">
    <source>
        <dbReference type="EMBL" id="MBP1919209.1"/>
    </source>
</evidence>